<dbReference type="GO" id="GO:0005737">
    <property type="term" value="C:cytoplasm"/>
    <property type="evidence" value="ECO:0007669"/>
    <property type="project" value="TreeGrafter"/>
</dbReference>
<dbReference type="EMBL" id="JAAXPO010000003">
    <property type="protein sequence ID" value="NKZ18167.1"/>
    <property type="molecule type" value="Genomic_DNA"/>
</dbReference>
<comment type="pathway">
    <text evidence="1 8">Amino-acid biosynthesis; L-histidine biosynthesis; L-histidine from 5-phospho-alpha-D-ribose 1-diphosphate: step 8/9.</text>
</comment>
<evidence type="ECO:0000256" key="8">
    <source>
        <dbReference type="RuleBase" id="RU366003"/>
    </source>
</evidence>
<dbReference type="GO" id="GO:0004401">
    <property type="term" value="F:histidinol-phosphatase activity"/>
    <property type="evidence" value="ECO:0007669"/>
    <property type="project" value="UniProtKB-UniRule"/>
</dbReference>
<comment type="catalytic activity">
    <reaction evidence="7 8">
        <text>L-histidinol phosphate + H2O = L-histidinol + phosphate</text>
        <dbReference type="Rhea" id="RHEA:14465"/>
        <dbReference type="ChEBI" id="CHEBI:15377"/>
        <dbReference type="ChEBI" id="CHEBI:43474"/>
        <dbReference type="ChEBI" id="CHEBI:57699"/>
        <dbReference type="ChEBI" id="CHEBI:57980"/>
        <dbReference type="EC" id="3.1.3.15"/>
    </reaction>
</comment>
<dbReference type="SUPFAM" id="SSF89550">
    <property type="entry name" value="PHP domain-like"/>
    <property type="match status" value="1"/>
</dbReference>
<organism evidence="10 11">
    <name type="scientific">Leuconostoc holzapfelii</name>
    <dbReference type="NCBI Taxonomy" id="434464"/>
    <lineage>
        <taxon>Bacteria</taxon>
        <taxon>Bacillati</taxon>
        <taxon>Bacillota</taxon>
        <taxon>Bacilli</taxon>
        <taxon>Lactobacillales</taxon>
        <taxon>Lactobacillaceae</taxon>
        <taxon>Leuconostoc</taxon>
    </lineage>
</organism>
<evidence type="ECO:0000256" key="7">
    <source>
        <dbReference type="ARBA" id="ARBA00049158"/>
    </source>
</evidence>
<gene>
    <name evidence="10" type="primary">hisJ</name>
    <name evidence="10" type="ORF">HF966_03140</name>
</gene>
<comment type="caution">
    <text evidence="10">The sequence shown here is derived from an EMBL/GenBank/DDBJ whole genome shotgun (WGS) entry which is preliminary data.</text>
</comment>
<dbReference type="NCBIfam" id="TIGR01856">
    <property type="entry name" value="hisJ_fam"/>
    <property type="match status" value="1"/>
</dbReference>
<evidence type="ECO:0000256" key="2">
    <source>
        <dbReference type="ARBA" id="ARBA00009152"/>
    </source>
</evidence>
<keyword evidence="6 8" id="KW-0368">Histidine biosynthesis</keyword>
<dbReference type="GO" id="GO:0000105">
    <property type="term" value="P:L-histidine biosynthetic process"/>
    <property type="evidence" value="ECO:0007669"/>
    <property type="project" value="UniProtKB-UniRule"/>
</dbReference>
<dbReference type="PANTHER" id="PTHR21039:SF0">
    <property type="entry name" value="HISTIDINOL-PHOSPHATASE"/>
    <property type="match status" value="1"/>
</dbReference>
<evidence type="ECO:0000256" key="5">
    <source>
        <dbReference type="ARBA" id="ARBA00022801"/>
    </source>
</evidence>
<comment type="similarity">
    <text evidence="2 8">Belongs to the PHP hydrolase family. HisK subfamily.</text>
</comment>
<dbReference type="InterPro" id="IPR016195">
    <property type="entry name" value="Pol/histidinol_Pase-like"/>
</dbReference>
<dbReference type="Gene3D" id="3.20.20.140">
    <property type="entry name" value="Metal-dependent hydrolases"/>
    <property type="match status" value="1"/>
</dbReference>
<accession>A0A846Z8W7</accession>
<sequence length="284" mass="31907">MPKKDGHTHTQFSHHGTTEPLSAYLSHAVSQGFSDYTVTEHAPLPGAFLAQFTGPVDARDHSAMHEDELAQYCQLVDQLQDEFQSQLTIHRGFEVDFLVGFEQDTRQFLDKMADWTDEIVISVHFMPNKAGQLAPIDYTPEVLAAAFPEIVTAPQAVFARYFDTVQQSLDFAKTLSHPTKIRIGHLTLIRKYQKYFELPVFNHENLLKITTILNDMKSAGCELDFNSAGLRKPYNGEPYPTASIARQAVQLGIPLVYGSDAHQVADQGQDYDILENILNQPLDN</sequence>
<evidence type="ECO:0000259" key="9">
    <source>
        <dbReference type="Pfam" id="PF02811"/>
    </source>
</evidence>
<name>A0A846Z8W7_9LACO</name>
<evidence type="ECO:0000313" key="11">
    <source>
        <dbReference type="Proteomes" id="UP000590460"/>
    </source>
</evidence>
<dbReference type="NCBIfam" id="NF005996">
    <property type="entry name" value="PRK08123.1"/>
    <property type="match status" value="1"/>
</dbReference>
<evidence type="ECO:0000256" key="3">
    <source>
        <dbReference type="ARBA" id="ARBA00013085"/>
    </source>
</evidence>
<dbReference type="InterPro" id="IPR010140">
    <property type="entry name" value="Histidinol_P_phosphatase_HisJ"/>
</dbReference>
<evidence type="ECO:0000313" key="10">
    <source>
        <dbReference type="EMBL" id="NKZ18167.1"/>
    </source>
</evidence>
<dbReference type="RefSeq" id="WP_168676213.1">
    <property type="nucleotide sequence ID" value="NZ_BPKV01000004.1"/>
</dbReference>
<evidence type="ECO:0000256" key="6">
    <source>
        <dbReference type="ARBA" id="ARBA00023102"/>
    </source>
</evidence>
<dbReference type="PANTHER" id="PTHR21039">
    <property type="entry name" value="HISTIDINOL PHOSPHATASE-RELATED"/>
    <property type="match status" value="1"/>
</dbReference>
<feature type="domain" description="PHP" evidence="9">
    <location>
        <begin position="5"/>
        <end position="183"/>
    </location>
</feature>
<dbReference type="Pfam" id="PF02811">
    <property type="entry name" value="PHP"/>
    <property type="match status" value="1"/>
</dbReference>
<dbReference type="Proteomes" id="UP000590460">
    <property type="component" value="Unassembled WGS sequence"/>
</dbReference>
<keyword evidence="5 8" id="KW-0378">Hydrolase</keyword>
<dbReference type="UniPathway" id="UPA00031">
    <property type="reaction ID" value="UER00013"/>
</dbReference>
<dbReference type="InterPro" id="IPR004013">
    <property type="entry name" value="PHP_dom"/>
</dbReference>
<dbReference type="CDD" id="cd12110">
    <property type="entry name" value="PHP_HisPPase_Hisj_like"/>
    <property type="match status" value="1"/>
</dbReference>
<evidence type="ECO:0000256" key="1">
    <source>
        <dbReference type="ARBA" id="ARBA00004970"/>
    </source>
</evidence>
<evidence type="ECO:0000256" key="4">
    <source>
        <dbReference type="ARBA" id="ARBA00022605"/>
    </source>
</evidence>
<reference evidence="10 11" key="1">
    <citation type="submission" date="2020-04" db="EMBL/GenBank/DDBJ databases">
        <title>MicrobeNet Type strains.</title>
        <authorList>
            <person name="Nicholson A.C."/>
        </authorList>
    </citation>
    <scope>NUCLEOTIDE SEQUENCE [LARGE SCALE GENOMIC DNA]</scope>
    <source>
        <strain evidence="10 11">CCUG 54536</strain>
    </source>
</reference>
<dbReference type="EC" id="3.1.3.15" evidence="3 8"/>
<keyword evidence="4 8" id="KW-0028">Amino-acid biosynthesis</keyword>
<dbReference type="AlphaFoldDB" id="A0A846Z8W7"/>
<proteinExistence type="inferred from homology"/>
<protein>
    <recommendedName>
        <fullName evidence="3 8">Histidinol-phosphatase</fullName>
        <shortName evidence="8">HolPase</shortName>
        <ecNumber evidence="3 8">3.1.3.15</ecNumber>
    </recommendedName>
</protein>